<evidence type="ECO:0000313" key="2">
    <source>
        <dbReference type="EMBL" id="SDF31187.1"/>
    </source>
</evidence>
<protein>
    <submittedName>
        <fullName evidence="2">Chromosome partitioning ATPase, Mrp family, contains Fe-S cluster</fullName>
    </submittedName>
</protein>
<dbReference type="SUPFAM" id="SSF52540">
    <property type="entry name" value="P-loop containing nucleoside triphosphate hydrolases"/>
    <property type="match status" value="1"/>
</dbReference>
<dbReference type="PANTHER" id="PTHR32309:SF31">
    <property type="entry name" value="CAPSULAR EXOPOLYSACCHARIDE FAMILY"/>
    <property type="match status" value="1"/>
</dbReference>
<dbReference type="Gene3D" id="3.40.50.300">
    <property type="entry name" value="P-loop containing nucleotide triphosphate hydrolases"/>
    <property type="match status" value="1"/>
</dbReference>
<dbReference type="InterPro" id="IPR050445">
    <property type="entry name" value="Bact_polysacc_biosynth/exp"/>
</dbReference>
<dbReference type="InterPro" id="IPR002586">
    <property type="entry name" value="CobQ/CobB/MinD/ParA_Nub-bd_dom"/>
</dbReference>
<evidence type="ECO:0000313" key="3">
    <source>
        <dbReference type="Proteomes" id="UP000198922"/>
    </source>
</evidence>
<dbReference type="PANTHER" id="PTHR32309">
    <property type="entry name" value="TYROSINE-PROTEIN KINASE"/>
    <property type="match status" value="1"/>
</dbReference>
<reference evidence="3" key="1">
    <citation type="submission" date="2016-10" db="EMBL/GenBank/DDBJ databases">
        <authorList>
            <person name="Varghese N."/>
            <person name="Submissions S."/>
        </authorList>
    </citation>
    <scope>NUCLEOTIDE SEQUENCE [LARGE SCALE GENOMIC DNA]</scope>
    <source>
        <strain evidence="3">DSM 21424</strain>
    </source>
</reference>
<sequence>MAKRSGRDGRRRLGAGARQEMLARIAAAGGLRARRPAPSAGPDPAAAALREAVLDLQAARLPQLHDMWDSLPTLTVDAARLERNLVIAAARRDPAHAAFDVLRTRLLRALRDNGWHRVAVTSPTDGCGKTFTAANLAVSLSRYEGCRTLLLDLDLRSPGLAPTLGVAAPGPISDWLRGAEPLEAHLRRIGPNPLGIGGLGVALNDRAESFPAELLRDPATGAALAAMQAALSPDVVLYDLPPALAHDDVAAFRDQYDGVLMVVGGGRNSAEQIREAVRRIGDDKPVLGIILNRAEEERASGAA</sequence>
<dbReference type="OrthoDB" id="9775724at2"/>
<evidence type="ECO:0000259" key="1">
    <source>
        <dbReference type="Pfam" id="PF01656"/>
    </source>
</evidence>
<dbReference type="Proteomes" id="UP000198922">
    <property type="component" value="Unassembled WGS sequence"/>
</dbReference>
<proteinExistence type="predicted"/>
<feature type="domain" description="CobQ/CobB/MinD/ParA nucleotide binding" evidence="1">
    <location>
        <begin position="118"/>
        <end position="298"/>
    </location>
</feature>
<dbReference type="AlphaFoldDB" id="A0A1G7K231"/>
<keyword evidence="3" id="KW-1185">Reference proteome</keyword>
<dbReference type="EMBL" id="FNAT01000010">
    <property type="protein sequence ID" value="SDF31187.1"/>
    <property type="molecule type" value="Genomic_DNA"/>
</dbReference>
<gene>
    <name evidence="2" type="ORF">SAMN04488567_0094</name>
</gene>
<name>A0A1G7K231_9RHOB</name>
<dbReference type="RefSeq" id="WP_090114767.1">
    <property type="nucleotide sequence ID" value="NZ_FNAT01000010.1"/>
</dbReference>
<dbReference type="STRING" id="521013.SAMN04488567_0094"/>
<accession>A0A1G7K231</accession>
<dbReference type="Pfam" id="PF01656">
    <property type="entry name" value="CbiA"/>
    <property type="match status" value="1"/>
</dbReference>
<dbReference type="InterPro" id="IPR027417">
    <property type="entry name" value="P-loop_NTPase"/>
</dbReference>
<organism evidence="2 3">
    <name type="scientific">Limimaricola pyoseonensis</name>
    <dbReference type="NCBI Taxonomy" id="521013"/>
    <lineage>
        <taxon>Bacteria</taxon>
        <taxon>Pseudomonadati</taxon>
        <taxon>Pseudomonadota</taxon>
        <taxon>Alphaproteobacteria</taxon>
        <taxon>Rhodobacterales</taxon>
        <taxon>Paracoccaceae</taxon>
        <taxon>Limimaricola</taxon>
    </lineage>
</organism>